<feature type="region of interest" description="Disordered" evidence="6">
    <location>
        <begin position="188"/>
        <end position="228"/>
    </location>
</feature>
<reference evidence="7" key="2">
    <citation type="submission" date="2021-01" db="UniProtKB">
        <authorList>
            <consortium name="EnsemblMetazoa"/>
        </authorList>
    </citation>
    <scope>IDENTIFICATION</scope>
</reference>
<evidence type="ECO:0000256" key="4">
    <source>
        <dbReference type="ARBA" id="ARBA00023069"/>
    </source>
</evidence>
<dbReference type="OMA" id="ESSEWSH"/>
<protein>
    <recommendedName>
        <fullName evidence="9">Leucine-rich repeat-containing protein 46</fullName>
    </recommendedName>
</protein>
<dbReference type="OrthoDB" id="7451790at2759"/>
<accession>A0A7M7T2M2</accession>
<dbReference type="SUPFAM" id="SSF52058">
    <property type="entry name" value="L domain-like"/>
    <property type="match status" value="1"/>
</dbReference>
<evidence type="ECO:0000256" key="5">
    <source>
        <dbReference type="ARBA" id="ARBA00023273"/>
    </source>
</evidence>
<dbReference type="Gene3D" id="3.80.10.10">
    <property type="entry name" value="Ribonuclease Inhibitor"/>
    <property type="match status" value="1"/>
</dbReference>
<feature type="compositionally biased region" description="Acidic residues" evidence="6">
    <location>
        <begin position="202"/>
        <end position="219"/>
    </location>
</feature>
<organism evidence="7 8">
    <name type="scientific">Strongylocentrotus purpuratus</name>
    <name type="common">Purple sea urchin</name>
    <dbReference type="NCBI Taxonomy" id="7668"/>
    <lineage>
        <taxon>Eukaryota</taxon>
        <taxon>Metazoa</taxon>
        <taxon>Echinodermata</taxon>
        <taxon>Eleutherozoa</taxon>
        <taxon>Echinozoa</taxon>
        <taxon>Echinoidea</taxon>
        <taxon>Euechinoidea</taxon>
        <taxon>Echinacea</taxon>
        <taxon>Camarodonta</taxon>
        <taxon>Echinidea</taxon>
        <taxon>Strongylocentrotidae</taxon>
        <taxon>Strongylocentrotus</taxon>
    </lineage>
</organism>
<dbReference type="InParanoid" id="A0A7M7T2M2"/>
<evidence type="ECO:0000313" key="7">
    <source>
        <dbReference type="EnsemblMetazoa" id="XP_030849285"/>
    </source>
</evidence>
<reference evidence="8" key="1">
    <citation type="submission" date="2015-02" db="EMBL/GenBank/DDBJ databases">
        <title>Genome sequencing for Strongylocentrotus purpuratus.</title>
        <authorList>
            <person name="Murali S."/>
            <person name="Liu Y."/>
            <person name="Vee V."/>
            <person name="English A."/>
            <person name="Wang M."/>
            <person name="Skinner E."/>
            <person name="Han Y."/>
            <person name="Muzny D.M."/>
            <person name="Worley K.C."/>
            <person name="Gibbs R.A."/>
        </authorList>
    </citation>
    <scope>NUCLEOTIDE SEQUENCE</scope>
</reference>
<evidence type="ECO:0000256" key="3">
    <source>
        <dbReference type="ARBA" id="ARBA00022737"/>
    </source>
</evidence>
<dbReference type="PROSITE" id="PS51450">
    <property type="entry name" value="LRR"/>
    <property type="match status" value="2"/>
</dbReference>
<evidence type="ECO:0000256" key="2">
    <source>
        <dbReference type="ARBA" id="ARBA00022614"/>
    </source>
</evidence>
<feature type="region of interest" description="Disordered" evidence="6">
    <location>
        <begin position="267"/>
        <end position="301"/>
    </location>
</feature>
<dbReference type="InterPro" id="IPR001611">
    <property type="entry name" value="Leu-rich_rpt"/>
</dbReference>
<keyword evidence="5" id="KW-0966">Cell projection</keyword>
<dbReference type="InterPro" id="IPR032675">
    <property type="entry name" value="LRR_dom_sf"/>
</dbReference>
<feature type="compositionally biased region" description="Polar residues" evidence="6">
    <location>
        <begin position="269"/>
        <end position="283"/>
    </location>
</feature>
<dbReference type="KEGG" id="spu:115927471"/>
<keyword evidence="4" id="KW-0969">Cilium</keyword>
<dbReference type="AlphaFoldDB" id="A0A7M7T2M2"/>
<evidence type="ECO:0000256" key="1">
    <source>
        <dbReference type="ARBA" id="ARBA00004138"/>
    </source>
</evidence>
<comment type="subcellular location">
    <subcellularLocation>
        <location evidence="1">Cell projection</location>
        <location evidence="1">Cilium</location>
    </subcellularLocation>
</comment>
<keyword evidence="3" id="KW-0677">Repeat</keyword>
<dbReference type="EnsemblMetazoa" id="XM_030993425">
    <property type="protein sequence ID" value="XP_030849285"/>
    <property type="gene ID" value="LOC115927471"/>
</dbReference>
<dbReference type="PANTHER" id="PTHR45973:SF9">
    <property type="entry name" value="LEUCINE-RICH REPEAT-CONTAINING PROTEIN 46"/>
    <property type="match status" value="1"/>
</dbReference>
<dbReference type="SMART" id="SM00365">
    <property type="entry name" value="LRR_SD22"/>
    <property type="match status" value="3"/>
</dbReference>
<sequence>MAQDLSEEELRKQFDEEFNLEIENLLGMGQRKPAHINMSLIAKRNLPESTVQGSGDELIAGLMKLTHVRLDRENITEIDNLEMLGPVTNLYLQQNSIEKIENLECLTAIQFLTLAGNKIHKVENLKILDTLKLLDLSDNKIAELSEEELPKSLVFLDVRGNPCRDLPDYRTRLLAVLPNLKQLDNEMLTKDVKRGAGHPVSSDEEDDEEDEEEEEDEGDGDRSSGQDNVQIDDVFRLSADLIHQSRERASQYTDQHDRHMLQIEEVRSQSRQAMETARSSLVSPRSPRDKQRQFTSSPASR</sequence>
<dbReference type="GeneID" id="115927471"/>
<dbReference type="PANTHER" id="PTHR45973">
    <property type="entry name" value="PROTEIN PHOSPHATASE 1 REGULATORY SUBUNIT SDS22-RELATED"/>
    <property type="match status" value="1"/>
</dbReference>
<keyword evidence="2" id="KW-0433">Leucine-rich repeat</keyword>
<keyword evidence="8" id="KW-1185">Reference proteome</keyword>
<dbReference type="InterPro" id="IPR050576">
    <property type="entry name" value="Cilia_flagella_integrity"/>
</dbReference>
<evidence type="ECO:0008006" key="9">
    <source>
        <dbReference type="Google" id="ProtNLM"/>
    </source>
</evidence>
<name>A0A7M7T2M2_STRPU</name>
<dbReference type="Proteomes" id="UP000007110">
    <property type="component" value="Unassembled WGS sequence"/>
</dbReference>
<dbReference type="RefSeq" id="XP_030849285.1">
    <property type="nucleotide sequence ID" value="XM_030993425.1"/>
</dbReference>
<evidence type="ECO:0000256" key="6">
    <source>
        <dbReference type="SAM" id="MobiDB-lite"/>
    </source>
</evidence>
<evidence type="ECO:0000313" key="8">
    <source>
        <dbReference type="Proteomes" id="UP000007110"/>
    </source>
</evidence>
<proteinExistence type="predicted"/>